<feature type="transmembrane region" description="Helical" evidence="2">
    <location>
        <begin position="118"/>
        <end position="136"/>
    </location>
</feature>
<dbReference type="EMBL" id="SDRB02001943">
    <property type="protein sequence ID" value="THG20404.1"/>
    <property type="molecule type" value="Genomic_DNA"/>
</dbReference>
<dbReference type="STRING" id="542762.A0A4S4EV76"/>
<dbReference type="Proteomes" id="UP000306102">
    <property type="component" value="Unassembled WGS sequence"/>
</dbReference>
<keyword evidence="2" id="KW-1133">Transmembrane helix</keyword>
<dbReference type="PANTHER" id="PTHR34115:SF6">
    <property type="entry name" value="PROTEIN, PUTATIVE-RELATED"/>
    <property type="match status" value="1"/>
</dbReference>
<dbReference type="PANTHER" id="PTHR34115">
    <property type="entry name" value="PROTEIN, PUTATIVE-RELATED"/>
    <property type="match status" value="1"/>
</dbReference>
<protein>
    <submittedName>
        <fullName evidence="3">Uncharacterized protein</fullName>
    </submittedName>
</protein>
<keyword evidence="2" id="KW-0472">Membrane</keyword>
<gene>
    <name evidence="3" type="ORF">TEA_004111</name>
</gene>
<evidence type="ECO:0000256" key="2">
    <source>
        <dbReference type="SAM" id="Phobius"/>
    </source>
</evidence>
<keyword evidence="4" id="KW-1185">Reference proteome</keyword>
<reference evidence="3 4" key="1">
    <citation type="journal article" date="2018" name="Proc. Natl. Acad. Sci. U.S.A.">
        <title>Draft genome sequence of Camellia sinensis var. sinensis provides insights into the evolution of the tea genome and tea quality.</title>
        <authorList>
            <person name="Wei C."/>
            <person name="Yang H."/>
            <person name="Wang S."/>
            <person name="Zhao J."/>
            <person name="Liu C."/>
            <person name="Gao L."/>
            <person name="Xia E."/>
            <person name="Lu Y."/>
            <person name="Tai Y."/>
            <person name="She G."/>
            <person name="Sun J."/>
            <person name="Cao H."/>
            <person name="Tong W."/>
            <person name="Gao Q."/>
            <person name="Li Y."/>
            <person name="Deng W."/>
            <person name="Jiang X."/>
            <person name="Wang W."/>
            <person name="Chen Q."/>
            <person name="Zhang S."/>
            <person name="Li H."/>
            <person name="Wu J."/>
            <person name="Wang P."/>
            <person name="Li P."/>
            <person name="Shi C."/>
            <person name="Zheng F."/>
            <person name="Jian J."/>
            <person name="Huang B."/>
            <person name="Shan D."/>
            <person name="Shi M."/>
            <person name="Fang C."/>
            <person name="Yue Y."/>
            <person name="Li F."/>
            <person name="Li D."/>
            <person name="Wei S."/>
            <person name="Han B."/>
            <person name="Jiang C."/>
            <person name="Yin Y."/>
            <person name="Xia T."/>
            <person name="Zhang Z."/>
            <person name="Bennetzen J.L."/>
            <person name="Zhao S."/>
            <person name="Wan X."/>
        </authorList>
    </citation>
    <scope>NUCLEOTIDE SEQUENCE [LARGE SCALE GENOMIC DNA]</scope>
    <source>
        <strain evidence="4">cv. Shuchazao</strain>
        <tissue evidence="3">Leaf</tissue>
    </source>
</reference>
<accession>A0A4S4EV76</accession>
<dbReference type="AlphaFoldDB" id="A0A4S4EV76"/>
<evidence type="ECO:0000313" key="3">
    <source>
        <dbReference type="EMBL" id="THG20404.1"/>
    </source>
</evidence>
<feature type="compositionally biased region" description="Low complexity" evidence="1">
    <location>
        <begin position="172"/>
        <end position="183"/>
    </location>
</feature>
<comment type="caution">
    <text evidence="3">The sequence shown here is derived from an EMBL/GenBank/DDBJ whole genome shotgun (WGS) entry which is preliminary data.</text>
</comment>
<name>A0A4S4EV76_CAMSN</name>
<sequence length="190" mass="20948">MDQDLERGNENREEAAVALARARTFISSTAIVYFALLGLLAAIIQTTADPFTTHRKTMQVFLMSVCIYSLVLLLKELFELQGQRIIGDNYARIICHVILIIGALSPVSLVSVLVSERIIWLPYVIWFICSVIVLRLEAWDLFTGFLAPQIAGPGPDNLDNLRKLAEQFQKQAPGAGAGADATAVQEDDDD</sequence>
<dbReference type="InterPro" id="IPR053258">
    <property type="entry name" value="Ca-permeable_cation_channel"/>
</dbReference>
<keyword evidence="2" id="KW-0812">Transmembrane</keyword>
<proteinExistence type="predicted"/>
<feature type="transmembrane region" description="Helical" evidence="2">
    <location>
        <begin position="60"/>
        <end position="78"/>
    </location>
</feature>
<organism evidence="3 4">
    <name type="scientific">Camellia sinensis var. sinensis</name>
    <name type="common">China tea</name>
    <dbReference type="NCBI Taxonomy" id="542762"/>
    <lineage>
        <taxon>Eukaryota</taxon>
        <taxon>Viridiplantae</taxon>
        <taxon>Streptophyta</taxon>
        <taxon>Embryophyta</taxon>
        <taxon>Tracheophyta</taxon>
        <taxon>Spermatophyta</taxon>
        <taxon>Magnoliopsida</taxon>
        <taxon>eudicotyledons</taxon>
        <taxon>Gunneridae</taxon>
        <taxon>Pentapetalae</taxon>
        <taxon>asterids</taxon>
        <taxon>Ericales</taxon>
        <taxon>Theaceae</taxon>
        <taxon>Camellia</taxon>
    </lineage>
</organism>
<feature type="transmembrane region" description="Helical" evidence="2">
    <location>
        <begin position="30"/>
        <end position="48"/>
    </location>
</feature>
<evidence type="ECO:0000313" key="4">
    <source>
        <dbReference type="Proteomes" id="UP000306102"/>
    </source>
</evidence>
<evidence type="ECO:0000256" key="1">
    <source>
        <dbReference type="SAM" id="MobiDB-lite"/>
    </source>
</evidence>
<feature type="transmembrane region" description="Helical" evidence="2">
    <location>
        <begin position="90"/>
        <end position="112"/>
    </location>
</feature>
<feature type="region of interest" description="Disordered" evidence="1">
    <location>
        <begin position="170"/>
        <end position="190"/>
    </location>
</feature>